<evidence type="ECO:0000256" key="3">
    <source>
        <dbReference type="ARBA" id="ARBA00022676"/>
    </source>
</evidence>
<evidence type="ECO:0000256" key="4">
    <source>
        <dbReference type="ARBA" id="ARBA00022679"/>
    </source>
</evidence>
<dbReference type="Gene3D" id="3.40.50.2000">
    <property type="entry name" value="Glycogen Phosphorylase B"/>
    <property type="match status" value="1"/>
</dbReference>
<keyword evidence="4 7" id="KW-0808">Transferase</keyword>
<dbReference type="Gene3D" id="3.90.550.10">
    <property type="entry name" value="Spore Coat Polysaccharide Biosynthesis Protein SpsA, Chain A"/>
    <property type="match status" value="1"/>
</dbReference>
<protein>
    <submittedName>
        <fullName evidence="7">Glycosyl transferase family 2</fullName>
    </submittedName>
</protein>
<dbReference type="SUPFAM" id="SSF53448">
    <property type="entry name" value="Nucleotide-diphospho-sugar transferases"/>
    <property type="match status" value="1"/>
</dbReference>
<dbReference type="Pfam" id="PF00535">
    <property type="entry name" value="Glycos_transf_2"/>
    <property type="match status" value="1"/>
</dbReference>
<dbReference type="PANTHER" id="PTHR43646">
    <property type="entry name" value="GLYCOSYLTRANSFERASE"/>
    <property type="match status" value="1"/>
</dbReference>
<dbReference type="Pfam" id="PF13528">
    <property type="entry name" value="Glyco_trans_1_3"/>
    <property type="match status" value="1"/>
</dbReference>
<sequence length="606" mass="70144">MIVMIRVSIVIPTYNEEKFLPALLESIKRQNYKNYEVIIADANSTDKTRDIAKSYGCKIVEGGTPAVGRNSGAKHANGDLLLFLDADTILTPNYLEKLVKNFMKEDIGIAITQISPVYGNVLEKILHEIANKAVKMLEPVKPHGSGGFGIATWKILHDKIGGFDESLDFGEDTDYIQRMSKITKFKVLKEPRLLISTRRLKKEGLKNLTAKYTKSTIHQFLGKNVSAKELNYNFEYRDVDAPSVKIVDEIFGKRKRILYGVCGEGMGHAIRSGVILEELSKKHSIKILASGRAYKYLSKKFEDVYEIGGFNTVYENNRVNTIKTFFESIRRFPKHLISNFWTIYRIVNEFNPHIVISDFEFYSSLFANIMRLPLISIDNIHVISRCKIKYPRKYWWDRIKAEIVIRLFVIKAKKYLITTYYFPQVKYPENTKLYPPILRKKIIKLKPSYGDHVFVYQTSKTNKKLLNDLKKINQKFIIYGFDENKEVKNLKFKKFNESEFYDDLASAKAVITNGGFSLISEALYLKKPILSIPIQGQFEQILNALYLDKLGYGKFIEESSVGKIMEFLNNLDKYREKLKDYEYCGNDFLISDLEEIIDEYAKPEKY</sequence>
<dbReference type="PANTHER" id="PTHR43646:SF2">
    <property type="entry name" value="GLYCOSYLTRANSFERASE 2-LIKE DOMAIN-CONTAINING PROTEIN"/>
    <property type="match status" value="1"/>
</dbReference>
<dbReference type="InterPro" id="IPR001173">
    <property type="entry name" value="Glyco_trans_2-like"/>
</dbReference>
<dbReference type="EMBL" id="CP002278">
    <property type="protein sequence ID" value="ADP77268.1"/>
    <property type="molecule type" value="Genomic_DNA"/>
</dbReference>
<proteinExistence type="predicted"/>
<dbReference type="CAZy" id="GT1">
    <property type="family name" value="Glycosyltransferase Family 1"/>
</dbReference>
<evidence type="ECO:0000256" key="2">
    <source>
        <dbReference type="ARBA" id="ARBA00022475"/>
    </source>
</evidence>
<reference evidence="7 8" key="1">
    <citation type="journal article" date="2010" name="Stand. Genomic Sci.">
        <title>Complete genome sequence of Methanothermus fervidus type strain (V24S).</title>
        <authorList>
            <person name="Anderson I."/>
            <person name="Djao O.D."/>
            <person name="Misra M."/>
            <person name="Chertkov O."/>
            <person name="Nolan M."/>
            <person name="Lucas S."/>
            <person name="Lapidus A."/>
            <person name="Del Rio T.G."/>
            <person name="Tice H."/>
            <person name="Cheng J.F."/>
            <person name="Tapia R."/>
            <person name="Han C."/>
            <person name="Goodwin L."/>
            <person name="Pitluck S."/>
            <person name="Liolios K."/>
            <person name="Ivanova N."/>
            <person name="Mavromatis K."/>
            <person name="Mikhailova N."/>
            <person name="Pati A."/>
            <person name="Brambilla E."/>
            <person name="Chen A."/>
            <person name="Palaniappan K."/>
            <person name="Land M."/>
            <person name="Hauser L."/>
            <person name="Chang Y.J."/>
            <person name="Jeffries C.D."/>
            <person name="Sikorski J."/>
            <person name="Spring S."/>
            <person name="Rohde M."/>
            <person name="Eichinger K."/>
            <person name="Huber H."/>
            <person name="Wirth R."/>
            <person name="Goker M."/>
            <person name="Detter J.C."/>
            <person name="Woyke T."/>
            <person name="Bristow J."/>
            <person name="Eisen J.A."/>
            <person name="Markowitz V."/>
            <person name="Hugenholtz P."/>
            <person name="Klenk H.P."/>
            <person name="Kyrpides N.C."/>
        </authorList>
    </citation>
    <scope>NUCLEOTIDE SEQUENCE [LARGE SCALE GENOMIC DNA]</scope>
    <source>
        <strain evidence="8">ATCC 43054 / DSM 2088 / JCM 10308 / V24 S</strain>
    </source>
</reference>
<dbReference type="GO" id="GO:0016757">
    <property type="term" value="F:glycosyltransferase activity"/>
    <property type="evidence" value="ECO:0007669"/>
    <property type="project" value="UniProtKB-KW"/>
</dbReference>
<dbReference type="Proteomes" id="UP000002315">
    <property type="component" value="Chromosome"/>
</dbReference>
<keyword evidence="3" id="KW-0328">Glycosyltransferase</keyword>
<keyword evidence="5" id="KW-0472">Membrane</keyword>
<dbReference type="KEGG" id="mfv:Mfer_0468"/>
<comment type="subcellular location">
    <subcellularLocation>
        <location evidence="1">Cell membrane</location>
    </subcellularLocation>
</comment>
<dbReference type="GO" id="GO:0005886">
    <property type="term" value="C:plasma membrane"/>
    <property type="evidence" value="ECO:0007669"/>
    <property type="project" value="UniProtKB-SubCell"/>
</dbReference>
<evidence type="ECO:0000313" key="7">
    <source>
        <dbReference type="EMBL" id="ADP77268.1"/>
    </source>
</evidence>
<dbReference type="AlphaFoldDB" id="E3GY86"/>
<dbReference type="SUPFAM" id="SSF53756">
    <property type="entry name" value="UDP-Glycosyltransferase/glycogen phosphorylase"/>
    <property type="match status" value="1"/>
</dbReference>
<dbReference type="NCBIfam" id="TIGR00661">
    <property type="entry name" value="MJ1255"/>
    <property type="match status" value="1"/>
</dbReference>
<organism evidence="7 8">
    <name type="scientific">Methanothermus fervidus (strain ATCC 43054 / DSM 2088 / JCM 10308 / V24 S)</name>
    <dbReference type="NCBI Taxonomy" id="523846"/>
    <lineage>
        <taxon>Archaea</taxon>
        <taxon>Methanobacteriati</taxon>
        <taxon>Methanobacteriota</taxon>
        <taxon>Methanomada group</taxon>
        <taxon>Methanobacteria</taxon>
        <taxon>Methanobacteriales</taxon>
        <taxon>Methanothermaceae</taxon>
        <taxon>Methanothermus</taxon>
    </lineage>
</organism>
<dbReference type="HOGENOM" id="CLU_467436_0_0_2"/>
<name>E3GY86_METFV</name>
<keyword evidence="8" id="KW-1185">Reference proteome</keyword>
<evidence type="ECO:0000256" key="5">
    <source>
        <dbReference type="ARBA" id="ARBA00023136"/>
    </source>
</evidence>
<accession>E3GY86</accession>
<dbReference type="STRING" id="523846.Mfer_0468"/>
<dbReference type="CAZy" id="GT2">
    <property type="family name" value="Glycosyltransferase Family 2"/>
</dbReference>
<evidence type="ECO:0000259" key="6">
    <source>
        <dbReference type="Pfam" id="PF00535"/>
    </source>
</evidence>
<dbReference type="InterPro" id="IPR029044">
    <property type="entry name" value="Nucleotide-diphossugar_trans"/>
</dbReference>
<feature type="domain" description="Glycosyltransferase 2-like" evidence="6">
    <location>
        <begin position="8"/>
        <end position="129"/>
    </location>
</feature>
<evidence type="ECO:0000313" key="8">
    <source>
        <dbReference type="Proteomes" id="UP000002315"/>
    </source>
</evidence>
<keyword evidence="2" id="KW-1003">Cell membrane</keyword>
<evidence type="ECO:0000256" key="1">
    <source>
        <dbReference type="ARBA" id="ARBA00004236"/>
    </source>
</evidence>
<gene>
    <name evidence="7" type="ordered locus">Mfer_0468</name>
</gene>
<dbReference type="InterPro" id="IPR005262">
    <property type="entry name" value="MJ1255-like"/>
</dbReference>